<accession>A0A644TX88</accession>
<proteinExistence type="predicted"/>
<evidence type="ECO:0000313" key="1">
    <source>
        <dbReference type="EMBL" id="MPL71604.1"/>
    </source>
</evidence>
<comment type="caution">
    <text evidence="1">The sequence shown here is derived from an EMBL/GenBank/DDBJ whole genome shotgun (WGS) entry which is preliminary data.</text>
</comment>
<dbReference type="EMBL" id="VSSQ01000060">
    <property type="protein sequence ID" value="MPL71604.1"/>
    <property type="molecule type" value="Genomic_DNA"/>
</dbReference>
<sequence length="96" mass="11123">MTEAHKNPLSNEFKVACEIYKAESLGESIWFTRLVERLDGKVSKNTISNAIDTLFDWGIIRGEYGPTDTGRAGRLFQISNEHISRIKDLYEHYWKD</sequence>
<dbReference type="SUPFAM" id="SSF46785">
    <property type="entry name" value="Winged helix' DNA-binding domain"/>
    <property type="match status" value="1"/>
</dbReference>
<dbReference type="InterPro" id="IPR036390">
    <property type="entry name" value="WH_DNA-bd_sf"/>
</dbReference>
<protein>
    <submittedName>
        <fullName evidence="1">Uncharacterized protein</fullName>
    </submittedName>
</protein>
<reference evidence="1" key="1">
    <citation type="submission" date="2019-08" db="EMBL/GenBank/DDBJ databases">
        <authorList>
            <person name="Kucharzyk K."/>
            <person name="Murdoch R.W."/>
            <person name="Higgins S."/>
            <person name="Loffler F."/>
        </authorList>
    </citation>
    <scope>NUCLEOTIDE SEQUENCE</scope>
</reference>
<gene>
    <name evidence="1" type="ORF">SDC9_17381</name>
</gene>
<name>A0A644TX88_9ZZZZ</name>
<organism evidence="1">
    <name type="scientific">bioreactor metagenome</name>
    <dbReference type="NCBI Taxonomy" id="1076179"/>
    <lineage>
        <taxon>unclassified sequences</taxon>
        <taxon>metagenomes</taxon>
        <taxon>ecological metagenomes</taxon>
    </lineage>
</organism>
<dbReference type="AlphaFoldDB" id="A0A644TX88"/>